<comment type="caution">
    <text evidence="1">The sequence shown here is derived from an EMBL/GenBank/DDBJ whole genome shotgun (WGS) entry which is preliminary data.</text>
</comment>
<accession>A0ABU3CPS8</accession>
<dbReference type="EMBL" id="JAVRHO010000033">
    <property type="protein sequence ID" value="MDT0648223.1"/>
    <property type="molecule type" value="Genomic_DNA"/>
</dbReference>
<evidence type="ECO:0008006" key="3">
    <source>
        <dbReference type="Google" id="ProtNLM"/>
    </source>
</evidence>
<gene>
    <name evidence="1" type="ORF">RM545_16130</name>
</gene>
<dbReference type="Proteomes" id="UP001245285">
    <property type="component" value="Unassembled WGS sequence"/>
</dbReference>
<evidence type="ECO:0000313" key="1">
    <source>
        <dbReference type="EMBL" id="MDT0648223.1"/>
    </source>
</evidence>
<proteinExistence type="predicted"/>
<reference evidence="1 2" key="1">
    <citation type="submission" date="2023-09" db="EMBL/GenBank/DDBJ databases">
        <authorList>
            <person name="Rey-Velasco X."/>
        </authorList>
    </citation>
    <scope>NUCLEOTIDE SEQUENCE [LARGE SCALE GENOMIC DNA]</scope>
    <source>
        <strain evidence="1 2">F260</strain>
    </source>
</reference>
<protein>
    <recommendedName>
        <fullName evidence="3">Addiction module component</fullName>
    </recommendedName>
</protein>
<dbReference type="RefSeq" id="WP_311496320.1">
    <property type="nucleotide sequence ID" value="NZ_JAVRHO010000033.1"/>
</dbReference>
<name>A0ABU3CPS8_9FLAO</name>
<sequence length="80" mass="9184">MATVEEIRNGLIDKILSIQNKEILVALDRIADFNGSESDVIPLTEEQKEILQMAEDDIQNGRLISQEEMSKRNIEWLGER</sequence>
<evidence type="ECO:0000313" key="2">
    <source>
        <dbReference type="Proteomes" id="UP001245285"/>
    </source>
</evidence>
<keyword evidence="2" id="KW-1185">Reference proteome</keyword>
<organism evidence="1 2">
    <name type="scientific">Autumnicola lenta</name>
    <dbReference type="NCBI Taxonomy" id="3075593"/>
    <lineage>
        <taxon>Bacteria</taxon>
        <taxon>Pseudomonadati</taxon>
        <taxon>Bacteroidota</taxon>
        <taxon>Flavobacteriia</taxon>
        <taxon>Flavobacteriales</taxon>
        <taxon>Flavobacteriaceae</taxon>
        <taxon>Autumnicola</taxon>
    </lineage>
</organism>